<organism evidence="3 4">
    <name type="scientific">Thalassotalea insulae</name>
    <dbReference type="NCBI Taxonomy" id="2056778"/>
    <lineage>
        <taxon>Bacteria</taxon>
        <taxon>Pseudomonadati</taxon>
        <taxon>Pseudomonadota</taxon>
        <taxon>Gammaproteobacteria</taxon>
        <taxon>Alteromonadales</taxon>
        <taxon>Colwelliaceae</taxon>
        <taxon>Thalassotalea</taxon>
    </lineage>
</organism>
<sequence length="95" mass="10615">MFIVSLTYTADLNEVDKHLSAHVDYLEHYYQQRIFLLSGRKEPRTGGVILVNLNSRAELDAILAQDPFALAGVADYLVTEFTPSKSIAALDFLVN</sequence>
<dbReference type="SUPFAM" id="SSF54909">
    <property type="entry name" value="Dimeric alpha+beta barrel"/>
    <property type="match status" value="1"/>
</dbReference>
<dbReference type="PANTHER" id="PTHR37828:SF1">
    <property type="entry name" value="YCII-RELATED DOMAIN-CONTAINING PROTEIN"/>
    <property type="match status" value="1"/>
</dbReference>
<comment type="similarity">
    <text evidence="1">Belongs to the YciI family.</text>
</comment>
<dbReference type="Gene3D" id="3.30.70.1060">
    <property type="entry name" value="Dimeric alpha+beta barrel"/>
    <property type="match status" value="1"/>
</dbReference>
<dbReference type="InterPro" id="IPR011008">
    <property type="entry name" value="Dimeric_a/b-barrel"/>
</dbReference>
<comment type="caution">
    <text evidence="3">The sequence shown here is derived from an EMBL/GenBank/DDBJ whole genome shotgun (WGS) entry which is preliminary data.</text>
</comment>
<feature type="domain" description="YCII-related" evidence="2">
    <location>
        <begin position="1"/>
        <end position="82"/>
    </location>
</feature>
<keyword evidence="4" id="KW-1185">Reference proteome</keyword>
<dbReference type="Pfam" id="PF03795">
    <property type="entry name" value="YCII"/>
    <property type="match status" value="1"/>
</dbReference>
<protein>
    <recommendedName>
        <fullName evidence="2">YCII-related domain-containing protein</fullName>
    </recommendedName>
</protein>
<evidence type="ECO:0000313" key="3">
    <source>
        <dbReference type="EMBL" id="GLX76903.1"/>
    </source>
</evidence>
<reference evidence="3 4" key="1">
    <citation type="submission" date="2023-03" db="EMBL/GenBank/DDBJ databases">
        <title>Draft genome sequence of Thalassotalea insulae KCTC 62186T.</title>
        <authorList>
            <person name="Sawabe T."/>
        </authorList>
    </citation>
    <scope>NUCLEOTIDE SEQUENCE [LARGE SCALE GENOMIC DNA]</scope>
    <source>
        <strain evidence="3 4">KCTC 62186</strain>
    </source>
</reference>
<dbReference type="InterPro" id="IPR005545">
    <property type="entry name" value="YCII"/>
</dbReference>
<evidence type="ECO:0000256" key="1">
    <source>
        <dbReference type="ARBA" id="ARBA00007689"/>
    </source>
</evidence>
<dbReference type="Proteomes" id="UP001157186">
    <property type="component" value="Unassembled WGS sequence"/>
</dbReference>
<gene>
    <name evidence="3" type="primary">yciI_2</name>
    <name evidence="3" type="ORF">tinsulaeT_02430</name>
</gene>
<dbReference type="EMBL" id="BSST01000001">
    <property type="protein sequence ID" value="GLX76903.1"/>
    <property type="molecule type" value="Genomic_DNA"/>
</dbReference>
<evidence type="ECO:0000313" key="4">
    <source>
        <dbReference type="Proteomes" id="UP001157186"/>
    </source>
</evidence>
<dbReference type="RefSeq" id="WP_284242693.1">
    <property type="nucleotide sequence ID" value="NZ_BSST01000001.1"/>
</dbReference>
<proteinExistence type="inferred from homology"/>
<evidence type="ECO:0000259" key="2">
    <source>
        <dbReference type="Pfam" id="PF03795"/>
    </source>
</evidence>
<name>A0ABQ6GLM5_9GAMM</name>
<dbReference type="PANTHER" id="PTHR37828">
    <property type="entry name" value="GSR2449 PROTEIN"/>
    <property type="match status" value="1"/>
</dbReference>
<accession>A0ABQ6GLM5</accession>